<comment type="similarity">
    <text evidence="1">Belongs to the DNA polymerase type-Y family.</text>
</comment>
<gene>
    <name evidence="4" type="ORF">FVF58_32625</name>
</gene>
<dbReference type="InterPro" id="IPR050356">
    <property type="entry name" value="SulA_CellDiv_inhibitor"/>
</dbReference>
<dbReference type="Proteomes" id="UP000325273">
    <property type="component" value="Unassembled WGS sequence"/>
</dbReference>
<evidence type="ECO:0000259" key="3">
    <source>
        <dbReference type="Pfam" id="PF00817"/>
    </source>
</evidence>
<dbReference type="AlphaFoldDB" id="A0A5B0GLG5"/>
<name>A0A5B0GLG5_9BURK</name>
<evidence type="ECO:0000313" key="5">
    <source>
        <dbReference type="Proteomes" id="UP000325273"/>
    </source>
</evidence>
<dbReference type="PANTHER" id="PTHR35369">
    <property type="entry name" value="BLR3025 PROTEIN-RELATED"/>
    <property type="match status" value="1"/>
</dbReference>
<comment type="caution">
    <text evidence="4">The sequence shown here is derived from an EMBL/GenBank/DDBJ whole genome shotgun (WGS) entry which is preliminary data.</text>
</comment>
<feature type="domain" description="UmuC" evidence="3">
    <location>
        <begin position="35"/>
        <end position="154"/>
    </location>
</feature>
<dbReference type="EMBL" id="VTUZ01000028">
    <property type="protein sequence ID" value="KAA1004353.1"/>
    <property type="molecule type" value="Genomic_DNA"/>
</dbReference>
<dbReference type="InterPro" id="IPR043502">
    <property type="entry name" value="DNA/RNA_pol_sf"/>
</dbReference>
<dbReference type="GO" id="GO:0006281">
    <property type="term" value="P:DNA repair"/>
    <property type="evidence" value="ECO:0007669"/>
    <property type="project" value="InterPro"/>
</dbReference>
<reference evidence="4 5" key="1">
    <citation type="submission" date="2019-08" db="EMBL/GenBank/DDBJ databases">
        <title>Paraburkholderia sp. DCY113.</title>
        <authorList>
            <person name="Kang J."/>
        </authorList>
    </citation>
    <scope>NUCLEOTIDE SEQUENCE [LARGE SCALE GENOMIC DNA]</scope>
    <source>
        <strain evidence="4 5">DCY113</strain>
    </source>
</reference>
<evidence type="ECO:0000313" key="4">
    <source>
        <dbReference type="EMBL" id="KAA1004353.1"/>
    </source>
</evidence>
<evidence type="ECO:0000256" key="1">
    <source>
        <dbReference type="ARBA" id="ARBA00010945"/>
    </source>
</evidence>
<sequence>MQLWIGVHLPLLCLEVFRPKWSHDACDAHDAAEGLAVLEKERVIAADPRARDAGVCLGMRRGGVLTLAPSTVMHERDSTAEVNALREIATGLLNLSPQVVIAEESTVLVDVSASLRLFGGIRSLRRMARRVANAMGVTACIGIAPTGQAAWLLARYRGGVALSHDSLSRRLAGLPVSLPTPARRHLDWLTGIGCETVGQLLRLPRAGLKKRCGTALLDLLDRANGEAPEVYEWFETPPTFQVRVELPDRIEHAEACLFAARRLVVQLTGWLSQKQFAVTRIALLLEHERGRDAIEPTPIEVSLAEPTWREDHLVRLLKERLTRVELAAAVIALQLVVQEVKEAEPASDSLFPEPGGTAADHARLLELLVARLGAENVLRPAPVADHRPEVAARWVPVTDRATKYVAPATDTPRPAWLLEAPIKLLMRGERPFYGTPLRTRSSGERVEAGWFGGQPVTRDYFVAEADDHICYWIFRERIGAVDEDEPRWYLHGLFG</sequence>
<dbReference type="RefSeq" id="WP_149673871.1">
    <property type="nucleotide sequence ID" value="NZ_VTUZ01000028.1"/>
</dbReference>
<dbReference type="Pfam" id="PF00817">
    <property type="entry name" value="IMS"/>
    <property type="match status" value="1"/>
</dbReference>
<accession>A0A5B0GLG5</accession>
<keyword evidence="5" id="KW-1185">Reference proteome</keyword>
<dbReference type="SUPFAM" id="SSF56672">
    <property type="entry name" value="DNA/RNA polymerases"/>
    <property type="match status" value="1"/>
</dbReference>
<organism evidence="4 5">
    <name type="scientific">Paraburkholderia panacisoli</name>
    <dbReference type="NCBI Taxonomy" id="2603818"/>
    <lineage>
        <taxon>Bacteria</taxon>
        <taxon>Pseudomonadati</taxon>
        <taxon>Pseudomonadota</taxon>
        <taxon>Betaproteobacteria</taxon>
        <taxon>Burkholderiales</taxon>
        <taxon>Burkholderiaceae</taxon>
        <taxon>Paraburkholderia</taxon>
    </lineage>
</organism>
<dbReference type="CDD" id="cd03468">
    <property type="entry name" value="PolY_like"/>
    <property type="match status" value="1"/>
</dbReference>
<dbReference type="Gene3D" id="3.40.1170.60">
    <property type="match status" value="1"/>
</dbReference>
<keyword evidence="2" id="KW-0227">DNA damage</keyword>
<dbReference type="InterPro" id="IPR001126">
    <property type="entry name" value="UmuC"/>
</dbReference>
<protein>
    <submittedName>
        <fullName evidence="4">DNA polymerase Y family protein</fullName>
    </submittedName>
</protein>
<evidence type="ECO:0000256" key="2">
    <source>
        <dbReference type="ARBA" id="ARBA00022763"/>
    </source>
</evidence>
<dbReference type="PANTHER" id="PTHR35369:SF2">
    <property type="entry name" value="BLR3025 PROTEIN"/>
    <property type="match status" value="1"/>
</dbReference>
<dbReference type="Gene3D" id="3.30.70.270">
    <property type="match status" value="1"/>
</dbReference>
<dbReference type="InterPro" id="IPR043128">
    <property type="entry name" value="Rev_trsase/Diguanyl_cyclase"/>
</dbReference>
<proteinExistence type="inferred from homology"/>